<gene>
    <name evidence="2" type="ORF">H9L05_05120</name>
</gene>
<dbReference type="EMBL" id="CP060784">
    <property type="protein sequence ID" value="QNP53056.1"/>
    <property type="molecule type" value="Genomic_DNA"/>
</dbReference>
<keyword evidence="1" id="KW-1133">Transmembrane helix</keyword>
<evidence type="ECO:0000313" key="3">
    <source>
        <dbReference type="Proteomes" id="UP000516093"/>
    </source>
</evidence>
<name>A0A7H0GXP0_9BACT</name>
<keyword evidence="1" id="KW-0472">Membrane</keyword>
<feature type="transmembrane region" description="Helical" evidence="1">
    <location>
        <begin position="6"/>
        <end position="24"/>
    </location>
</feature>
<evidence type="ECO:0000313" key="2">
    <source>
        <dbReference type="EMBL" id="QNP53056.1"/>
    </source>
</evidence>
<accession>A0A7H0GXP0</accession>
<organism evidence="2 3">
    <name type="scientific">Hymenobacter qilianensis</name>
    <dbReference type="NCBI Taxonomy" id="1385715"/>
    <lineage>
        <taxon>Bacteria</taxon>
        <taxon>Pseudomonadati</taxon>
        <taxon>Bacteroidota</taxon>
        <taxon>Cytophagia</taxon>
        <taxon>Cytophagales</taxon>
        <taxon>Hymenobacteraceae</taxon>
        <taxon>Hymenobacter</taxon>
    </lineage>
</organism>
<reference evidence="2 3" key="1">
    <citation type="submission" date="2020-08" db="EMBL/GenBank/DDBJ databases">
        <title>Genome sequence of Hymenobacter qilianensis JCM 19763T.</title>
        <authorList>
            <person name="Hyun D.-W."/>
            <person name="Bae J.-W."/>
        </authorList>
    </citation>
    <scope>NUCLEOTIDE SEQUENCE [LARGE SCALE GENOMIC DNA]</scope>
    <source>
        <strain evidence="2 3">JCM 19763</strain>
    </source>
</reference>
<keyword evidence="3" id="KW-1185">Reference proteome</keyword>
<dbReference type="KEGG" id="hqi:H9L05_05120"/>
<keyword evidence="1" id="KW-0812">Transmembrane</keyword>
<evidence type="ECO:0000256" key="1">
    <source>
        <dbReference type="SAM" id="Phobius"/>
    </source>
</evidence>
<evidence type="ECO:0008006" key="4">
    <source>
        <dbReference type="Google" id="ProtNLM"/>
    </source>
</evidence>
<dbReference type="RefSeq" id="WP_187733282.1">
    <property type="nucleotide sequence ID" value="NZ_CP060784.1"/>
</dbReference>
<proteinExistence type="predicted"/>
<dbReference type="AlphaFoldDB" id="A0A7H0GXP0"/>
<dbReference type="Proteomes" id="UP000516093">
    <property type="component" value="Chromosome"/>
</dbReference>
<feature type="transmembrane region" description="Helical" evidence="1">
    <location>
        <begin position="36"/>
        <end position="54"/>
    </location>
</feature>
<protein>
    <recommendedName>
        <fullName evidence="4">EamA family transporter</fullName>
    </recommendedName>
</protein>
<sequence length="87" mass="9930">MQLTRYHLAALAAFLIWGFFPIPLRMLTSYSSGQILFFRVLISLLILLVINLLFRFSAVRAAWRKWRTAPVNERRGVAGSTLLGAFC</sequence>